<dbReference type="OrthoDB" id="165at10239"/>
<dbReference type="GO" id="GO:0000166">
    <property type="term" value="F:nucleotide binding"/>
    <property type="evidence" value="ECO:0007669"/>
    <property type="project" value="InterPro"/>
</dbReference>
<reference evidence="11 12" key="1">
    <citation type="journal article" date="2016" name="J. Virol.">
        <title>Concurrence of Iridovirus, Polyomavirus, and a Unique Member of a New Group of Fish Papillomaviruses in Lymphocystis Disease-Affected Gilthead Sea Bream.</title>
        <authorList>
            <person name="Lopez-Bueno A."/>
            <person name="Mavian C."/>
            <person name="Labella A.M."/>
            <person name="Castro D."/>
            <person name="Borrego J.J."/>
            <person name="Alcami A."/>
            <person name="Alejo A."/>
        </authorList>
    </citation>
    <scope>NUCLEOTIDE SEQUENCE [LARGE SCALE GENOMIC DNA]</scope>
    <source>
        <strain evidence="11">SA9</strain>
    </source>
</reference>
<dbReference type="GO" id="GO:0045004">
    <property type="term" value="P:DNA replication proofreading"/>
    <property type="evidence" value="ECO:0007669"/>
    <property type="project" value="TreeGrafter"/>
</dbReference>
<proteinExistence type="inferred from homology"/>
<dbReference type="Gene3D" id="2.40.50.730">
    <property type="match status" value="1"/>
</dbReference>
<evidence type="ECO:0000256" key="4">
    <source>
        <dbReference type="ARBA" id="ARBA00022695"/>
    </source>
</evidence>
<dbReference type="InterPro" id="IPR036397">
    <property type="entry name" value="RNaseH_sf"/>
</dbReference>
<dbReference type="Pfam" id="PF03104">
    <property type="entry name" value="DNA_pol_B_exo1"/>
    <property type="match status" value="1"/>
</dbReference>
<dbReference type="GO" id="GO:0006297">
    <property type="term" value="P:nucleotide-excision repair, DNA gap filling"/>
    <property type="evidence" value="ECO:0007669"/>
    <property type="project" value="TreeGrafter"/>
</dbReference>
<keyword evidence="4" id="KW-0548">Nucleotidyltransferase</keyword>
<keyword evidence="6" id="KW-0235">DNA replication</keyword>
<evidence type="ECO:0000256" key="3">
    <source>
        <dbReference type="ARBA" id="ARBA00022679"/>
    </source>
</evidence>
<dbReference type="InterPro" id="IPR023211">
    <property type="entry name" value="DNA_pol_palm_dom_sf"/>
</dbReference>
<keyword evidence="3" id="KW-0808">Transferase</keyword>
<sequence>MLIFVFQWCNDLTQEIRGYGKSEDGKSICSVVKGFKPYAYVDYIIDVKSMIKSDDVFIEYVEKSHLYSVCTDKRFWKLTFKDGFAKKQTIALLTGRNIMVHEDKADATLQMRAIRKLPAVGWVEATVFSTSRYVTSCQIEISVRYDRLLPYEHDKIPCIRILALDIETASEDDQFPKDRPGDEIFQISLVFEDRKLLLSLPGKDYDRINPDIEVLQYETEKNLLEGLIKTITNLNPDALVGYNVLKFDLDYILKRCRRWLLVESFKSISKYYKPAKERTISWSSAAFKCQEYIFVDWEGIVILDLLPIIERDYKLDNYKLETVANHFLNTGKDPITFKDIFKAHRTGYMAEVGNYCVKDAVLCLKLIDVLNLWIGLTELAKICNVDVMSLYARGQQIRVYSQLYAYCSQNDVVVGRLKAGEEQYVGAYVVDPVPGLYENVVPLDFSSLYPSIIIAKNICYSTFSVRPTEQTETFEWEDHVNCIHDPKIAKVEEYTKNIIELTMLIKAKKPGKTQDDRILISRCEDKVKSLRSKRADLKKSKGKIICAKRNYHFIKSIYKKGIVPAIVANLLDYRKRVKAQKVTTTDQTLKIVLDKRQLACKISANSIYGSMGVSKGYLPFMPGAMCITRVGRLSIEKAAAIIESKYNGVLVYGDTDSNYVQFKDVPDLKALWNKAEEVAESVSKEFPMPMKLEFENVVYVKFLILSKKRYMYVSCDKSGRLDPKLGSKGVLLARRDNAGCLKNIYNSSVLAVMHKKNVFETILTIVSDVIRGVLPVEEFVVTKSINDWQDNEEDDEYLGAYKIRDFKSLKTKTPTEKRALKIAQCPGQVKVAEKMRLRGIPVENGTRIEYVILKGKGLLGDKMEYFDYYTKRSRYLKLDRLYYLKNMINPLDQLLEVSLNVKNFMKSVYDDRKKYDAVLNQLTTLKIQFISDRR</sequence>
<dbReference type="SUPFAM" id="SSF56672">
    <property type="entry name" value="DNA/RNA polymerases"/>
    <property type="match status" value="1"/>
</dbReference>
<keyword evidence="12" id="KW-1185">Reference proteome</keyword>
<comment type="catalytic activity">
    <reaction evidence="8">
        <text>DNA(n) + a 2'-deoxyribonucleoside 5'-triphosphate = DNA(n+1) + diphosphate</text>
        <dbReference type="Rhea" id="RHEA:22508"/>
        <dbReference type="Rhea" id="RHEA-COMP:17339"/>
        <dbReference type="Rhea" id="RHEA-COMP:17340"/>
        <dbReference type="ChEBI" id="CHEBI:33019"/>
        <dbReference type="ChEBI" id="CHEBI:61560"/>
        <dbReference type="ChEBI" id="CHEBI:173112"/>
        <dbReference type="EC" id="2.7.7.7"/>
    </reaction>
</comment>
<feature type="domain" description="DNA-directed DNA polymerase family B multifunctional" evidence="9">
    <location>
        <begin position="388"/>
        <end position="896"/>
    </location>
</feature>
<dbReference type="Gene3D" id="3.30.420.10">
    <property type="entry name" value="Ribonuclease H-like superfamily/Ribonuclease H"/>
    <property type="match status" value="1"/>
</dbReference>
<dbReference type="SUPFAM" id="SSF53098">
    <property type="entry name" value="Ribonuclease H-like"/>
    <property type="match status" value="1"/>
</dbReference>
<evidence type="ECO:0000256" key="6">
    <source>
        <dbReference type="ARBA" id="ARBA00023109"/>
    </source>
</evidence>
<organism evidence="11 12">
    <name type="scientific">Lymphocystis disease virus 3</name>
    <dbReference type="NCBI Taxonomy" id="2560566"/>
    <lineage>
        <taxon>Viruses</taxon>
        <taxon>Varidnaviria</taxon>
        <taxon>Bamfordvirae</taxon>
        <taxon>Nucleocytoviricota</taxon>
        <taxon>Megaviricetes</taxon>
        <taxon>Pimascovirales</taxon>
        <taxon>Pimascovirales incertae sedis</taxon>
        <taxon>Iridoviridae</taxon>
        <taxon>Alphairidovirinae</taxon>
        <taxon>Lymphocystivirus</taxon>
        <taxon>Lymphocystivirus sparus1</taxon>
    </lineage>
</organism>
<dbReference type="InterPro" id="IPR050240">
    <property type="entry name" value="DNA_pol_type-B"/>
</dbReference>
<accession>A0A1B2RW58</accession>
<dbReference type="PANTHER" id="PTHR10322">
    <property type="entry name" value="DNA POLYMERASE CATALYTIC SUBUNIT"/>
    <property type="match status" value="1"/>
</dbReference>
<gene>
    <name evidence="11" type="ORF">LCDVSa142R</name>
</gene>
<keyword evidence="7" id="KW-0238">DNA-binding</keyword>
<dbReference type="PRINTS" id="PR00106">
    <property type="entry name" value="DNAPOLB"/>
</dbReference>
<dbReference type="GO" id="GO:0008296">
    <property type="term" value="F:3'-5'-DNA exonuclease activity"/>
    <property type="evidence" value="ECO:0007669"/>
    <property type="project" value="TreeGrafter"/>
</dbReference>
<dbReference type="EMBL" id="KX643370">
    <property type="protein sequence ID" value="AOC55226.1"/>
    <property type="molecule type" value="Genomic_DNA"/>
</dbReference>
<feature type="domain" description="DNA-directed DNA polymerase family B exonuclease" evidence="10">
    <location>
        <begin position="115"/>
        <end position="323"/>
    </location>
</feature>
<comment type="similarity">
    <text evidence="1">Belongs to the DNA polymerase type-B family.</text>
</comment>
<dbReference type="Gene3D" id="1.10.287.690">
    <property type="entry name" value="Helix hairpin bin"/>
    <property type="match status" value="1"/>
</dbReference>
<dbReference type="KEGG" id="vg:30902718"/>
<protein>
    <recommendedName>
        <fullName evidence="2">DNA-directed DNA polymerase</fullName>
        <ecNumber evidence="2">2.7.7.7</ecNumber>
    </recommendedName>
</protein>
<dbReference type="InterPro" id="IPR006133">
    <property type="entry name" value="DNA-dir_DNA_pol_B_exonuc"/>
</dbReference>
<dbReference type="InterPro" id="IPR043502">
    <property type="entry name" value="DNA/RNA_pol_sf"/>
</dbReference>
<dbReference type="SMART" id="SM00486">
    <property type="entry name" value="POLBc"/>
    <property type="match status" value="1"/>
</dbReference>
<dbReference type="Gene3D" id="3.90.1600.10">
    <property type="entry name" value="Palm domain of DNA polymerase"/>
    <property type="match status" value="1"/>
</dbReference>
<dbReference type="InterPro" id="IPR012337">
    <property type="entry name" value="RNaseH-like_sf"/>
</dbReference>
<dbReference type="Gene3D" id="1.10.132.60">
    <property type="entry name" value="DNA polymerase family B, C-terminal domain"/>
    <property type="match status" value="1"/>
</dbReference>
<evidence type="ECO:0000259" key="10">
    <source>
        <dbReference type="Pfam" id="PF03104"/>
    </source>
</evidence>
<keyword evidence="6" id="KW-1194">Viral DNA replication</keyword>
<evidence type="ECO:0000256" key="1">
    <source>
        <dbReference type="ARBA" id="ARBA00005755"/>
    </source>
</evidence>
<dbReference type="GO" id="GO:0006287">
    <property type="term" value="P:base-excision repair, gap-filling"/>
    <property type="evidence" value="ECO:0007669"/>
    <property type="project" value="TreeGrafter"/>
</dbReference>
<evidence type="ECO:0000256" key="7">
    <source>
        <dbReference type="ARBA" id="ARBA00023125"/>
    </source>
</evidence>
<dbReference type="InterPro" id="IPR042087">
    <property type="entry name" value="DNA_pol_B_thumb"/>
</dbReference>
<name>A0A1B2RW58_9VIRU</name>
<evidence type="ECO:0000259" key="9">
    <source>
        <dbReference type="Pfam" id="PF00136"/>
    </source>
</evidence>
<dbReference type="PANTHER" id="PTHR10322:SF23">
    <property type="entry name" value="DNA POLYMERASE DELTA CATALYTIC SUBUNIT"/>
    <property type="match status" value="1"/>
</dbReference>
<dbReference type="InterPro" id="IPR006172">
    <property type="entry name" value="DNA-dir_DNA_pol_B"/>
</dbReference>
<dbReference type="InterPro" id="IPR006134">
    <property type="entry name" value="DNA-dir_DNA_pol_B_multi_dom"/>
</dbReference>
<dbReference type="GO" id="GO:0003677">
    <property type="term" value="F:DNA binding"/>
    <property type="evidence" value="ECO:0007669"/>
    <property type="project" value="UniProtKB-KW"/>
</dbReference>
<evidence type="ECO:0000313" key="11">
    <source>
        <dbReference type="EMBL" id="AOC55226.1"/>
    </source>
</evidence>
<dbReference type="GO" id="GO:0039693">
    <property type="term" value="P:viral DNA genome replication"/>
    <property type="evidence" value="ECO:0007669"/>
    <property type="project" value="UniProtKB-KW"/>
</dbReference>
<dbReference type="Pfam" id="PF00136">
    <property type="entry name" value="DNA_pol_B"/>
    <property type="match status" value="1"/>
</dbReference>
<dbReference type="EC" id="2.7.7.7" evidence="2"/>
<keyword evidence="5" id="KW-0239">DNA-directed DNA polymerase</keyword>
<evidence type="ECO:0000256" key="5">
    <source>
        <dbReference type="ARBA" id="ARBA00022932"/>
    </source>
</evidence>
<evidence type="ECO:0000256" key="8">
    <source>
        <dbReference type="ARBA" id="ARBA00049244"/>
    </source>
</evidence>
<dbReference type="Proteomes" id="UP000149121">
    <property type="component" value="Segment"/>
</dbReference>
<dbReference type="GO" id="GO:0003887">
    <property type="term" value="F:DNA-directed DNA polymerase activity"/>
    <property type="evidence" value="ECO:0007669"/>
    <property type="project" value="UniProtKB-KW"/>
</dbReference>
<evidence type="ECO:0000256" key="2">
    <source>
        <dbReference type="ARBA" id="ARBA00012417"/>
    </source>
</evidence>
<evidence type="ECO:0000313" key="12">
    <source>
        <dbReference type="Proteomes" id="UP000149121"/>
    </source>
</evidence>